<feature type="transmembrane region" description="Helical" evidence="1">
    <location>
        <begin position="508"/>
        <end position="525"/>
    </location>
</feature>
<feature type="transmembrane region" description="Helical" evidence="1">
    <location>
        <begin position="7"/>
        <end position="30"/>
    </location>
</feature>
<reference evidence="2" key="2">
    <citation type="submission" date="2021-04" db="EMBL/GenBank/DDBJ databases">
        <authorList>
            <person name="Podell S."/>
        </authorList>
    </citation>
    <scope>NUCLEOTIDE SEQUENCE</scope>
    <source>
        <strain evidence="2">Hildebrandi</strain>
    </source>
</reference>
<feature type="transmembrane region" description="Helical" evidence="1">
    <location>
        <begin position="618"/>
        <end position="642"/>
    </location>
</feature>
<feature type="transmembrane region" description="Helical" evidence="1">
    <location>
        <begin position="562"/>
        <end position="581"/>
    </location>
</feature>
<feature type="transmembrane region" description="Helical" evidence="1">
    <location>
        <begin position="42"/>
        <end position="64"/>
    </location>
</feature>
<dbReference type="EMBL" id="JAGRRH010000020">
    <property type="protein sequence ID" value="KAG7348179.1"/>
    <property type="molecule type" value="Genomic_DNA"/>
</dbReference>
<name>A0A9K3PKE0_9STRA</name>
<feature type="transmembrane region" description="Helical" evidence="1">
    <location>
        <begin position="76"/>
        <end position="96"/>
    </location>
</feature>
<comment type="caution">
    <text evidence="2">The sequence shown here is derived from an EMBL/GenBank/DDBJ whole genome shotgun (WGS) entry which is preliminary data.</text>
</comment>
<protein>
    <submittedName>
        <fullName evidence="2">Uncharacterized protein</fullName>
    </submittedName>
</protein>
<feature type="transmembrane region" description="Helical" evidence="1">
    <location>
        <begin position="478"/>
        <end position="496"/>
    </location>
</feature>
<sequence>MARMERFRWWVIEFIASAVVLASFLSYRYYLPDDSEWSQADTWIFVVPSISTFLSLLGTVASVFQRDEDSVCRIESILVWTVTALWTIAAVFTTVGSVRTQDVFFYETFISLHPNLYFFSLFAIIIAVILMASWFNQYIHGEDVEHSTSTQWILLGSLSFLAMLSAIAFRDSVYIEETVKDFANGTAVNITNTVPICESEVYTCKRATFAIVLSALSGIVACIMTPWRGSSPKCRADVSIMLFLGWLLGVVFITFGSGPGVRWGSLYFASYMNLFLCLDIIIESTAGNDCTVANEIRTSSVIGHGAIFDAAYTQLERINTESQEKFDRTKSYNDLFESVMLASGSEDEETNHLSVTTRRSSFHETYEQSKVNRLELWCILLIESCVNVAAIVPKLSDSDRRSLAEKMVLMLPSLSIVTSCFGFATCMRTKKRSKIIQYVSVTMALLIWVTAVPFLSYIVDSAILGYTPDGSTVANQDANLFFSTWISVLVVILLVTNLFQASVVTSDWVLLATFSFALMGSSMVYSRTMNSTETDELGNEIEVPLCTKYIHLQKTSCKGVTLSMYLGFFSGITSMIMTLLFRCGPLIHFCTACCLAVFWGTSVAFITFSKKYDTDAGLLYFSCWAGCLLTIDLATMNFVMIVRQYEKKKASREHASQDEAVSS</sequence>
<feature type="transmembrane region" description="Helical" evidence="1">
    <location>
        <begin position="207"/>
        <end position="227"/>
    </location>
</feature>
<keyword evidence="1" id="KW-1133">Transmembrane helix</keyword>
<keyword evidence="3" id="KW-1185">Reference proteome</keyword>
<evidence type="ECO:0000256" key="1">
    <source>
        <dbReference type="SAM" id="Phobius"/>
    </source>
</evidence>
<gene>
    <name evidence="2" type="ORF">IV203_016884</name>
</gene>
<feature type="transmembrane region" description="Helical" evidence="1">
    <location>
        <begin position="116"/>
        <end position="139"/>
    </location>
</feature>
<dbReference type="AlphaFoldDB" id="A0A9K3PKE0"/>
<evidence type="ECO:0000313" key="3">
    <source>
        <dbReference type="Proteomes" id="UP000693970"/>
    </source>
</evidence>
<reference evidence="2" key="1">
    <citation type="journal article" date="2021" name="Sci. Rep.">
        <title>Diploid genomic architecture of Nitzschia inconspicua, an elite biomass production diatom.</title>
        <authorList>
            <person name="Oliver A."/>
            <person name="Podell S."/>
            <person name="Pinowska A."/>
            <person name="Traller J.C."/>
            <person name="Smith S.R."/>
            <person name="McClure R."/>
            <person name="Beliaev A."/>
            <person name="Bohutskyi P."/>
            <person name="Hill E.A."/>
            <person name="Rabines A."/>
            <person name="Zheng H."/>
            <person name="Allen L.Z."/>
            <person name="Kuo A."/>
            <person name="Grigoriev I.V."/>
            <person name="Allen A.E."/>
            <person name="Hazlebeck D."/>
            <person name="Allen E.E."/>
        </authorList>
    </citation>
    <scope>NUCLEOTIDE SEQUENCE</scope>
    <source>
        <strain evidence="2">Hildebrandi</strain>
    </source>
</reference>
<feature type="transmembrane region" description="Helical" evidence="1">
    <location>
        <begin position="586"/>
        <end position="606"/>
    </location>
</feature>
<organism evidence="2 3">
    <name type="scientific">Nitzschia inconspicua</name>
    <dbReference type="NCBI Taxonomy" id="303405"/>
    <lineage>
        <taxon>Eukaryota</taxon>
        <taxon>Sar</taxon>
        <taxon>Stramenopiles</taxon>
        <taxon>Ochrophyta</taxon>
        <taxon>Bacillariophyta</taxon>
        <taxon>Bacillariophyceae</taxon>
        <taxon>Bacillariophycidae</taxon>
        <taxon>Bacillariales</taxon>
        <taxon>Bacillariaceae</taxon>
        <taxon>Nitzschia</taxon>
    </lineage>
</organism>
<feature type="transmembrane region" description="Helical" evidence="1">
    <location>
        <begin position="376"/>
        <end position="395"/>
    </location>
</feature>
<feature type="transmembrane region" description="Helical" evidence="1">
    <location>
        <begin position="438"/>
        <end position="458"/>
    </location>
</feature>
<feature type="transmembrane region" description="Helical" evidence="1">
    <location>
        <begin position="239"/>
        <end position="258"/>
    </location>
</feature>
<accession>A0A9K3PKE0</accession>
<dbReference type="Proteomes" id="UP000693970">
    <property type="component" value="Unassembled WGS sequence"/>
</dbReference>
<feature type="transmembrane region" description="Helical" evidence="1">
    <location>
        <begin position="407"/>
        <end position="426"/>
    </location>
</feature>
<proteinExistence type="predicted"/>
<keyword evidence="1" id="KW-0812">Transmembrane</keyword>
<evidence type="ECO:0000313" key="2">
    <source>
        <dbReference type="EMBL" id="KAG7348179.1"/>
    </source>
</evidence>
<keyword evidence="1" id="KW-0472">Membrane</keyword>